<name>A0A4P6YR92_9LACO</name>
<evidence type="ECO:0000313" key="1">
    <source>
        <dbReference type="EMBL" id="QBO35148.1"/>
    </source>
</evidence>
<dbReference type="Proteomes" id="UP000292886">
    <property type="component" value="Chromosome"/>
</dbReference>
<evidence type="ECO:0000313" key="2">
    <source>
        <dbReference type="Proteomes" id="UP000292886"/>
    </source>
</evidence>
<gene>
    <name evidence="1" type="ORF">EQG49_01100</name>
</gene>
<dbReference type="AlphaFoldDB" id="A0A4P6YR92"/>
<accession>A0A4P6YR92</accession>
<reference evidence="2" key="1">
    <citation type="submission" date="2019-03" db="EMBL/GenBank/DDBJ databases">
        <title>Weissella sp. 26KH-42 Genome sequencing.</title>
        <authorList>
            <person name="Heo J."/>
            <person name="Kim S.-J."/>
            <person name="Kim J.-S."/>
            <person name="Hong S.-B."/>
            <person name="Kwon S.-W."/>
        </authorList>
    </citation>
    <scope>NUCLEOTIDE SEQUENCE [LARGE SCALE GENOMIC DNA]</scope>
    <source>
        <strain evidence="2">26KH-42</strain>
    </source>
</reference>
<dbReference type="KEGG" id="wei:EQG49_01100"/>
<dbReference type="EMBL" id="CP037940">
    <property type="protein sequence ID" value="QBO35148.1"/>
    <property type="molecule type" value="Genomic_DNA"/>
</dbReference>
<organism evidence="1 2">
    <name type="scientific">Periweissella cryptocerci</name>
    <dbReference type="NCBI Taxonomy" id="2506420"/>
    <lineage>
        <taxon>Bacteria</taxon>
        <taxon>Bacillati</taxon>
        <taxon>Bacillota</taxon>
        <taxon>Bacilli</taxon>
        <taxon>Lactobacillales</taxon>
        <taxon>Lactobacillaceae</taxon>
        <taxon>Periweissella</taxon>
    </lineage>
</organism>
<proteinExistence type="predicted"/>
<protein>
    <submittedName>
        <fullName evidence="1">Uncharacterized protein</fullName>
    </submittedName>
</protein>
<dbReference type="RefSeq" id="WP_133362228.1">
    <property type="nucleotide sequence ID" value="NZ_CP037940.1"/>
</dbReference>
<sequence>MKITHYDDKFYYPDQIVATVELDDKYYMYSDCRARKTLQRVHPAYIPSRTDGISSDTVDFGIDATWQQAMEAFILANVHSADEAYEKGGVTY</sequence>
<keyword evidence="2" id="KW-1185">Reference proteome</keyword>